<feature type="region of interest" description="Disordered" evidence="1">
    <location>
        <begin position="12"/>
        <end position="64"/>
    </location>
</feature>
<evidence type="ECO:0000313" key="4">
    <source>
        <dbReference type="Proteomes" id="UP001437256"/>
    </source>
</evidence>
<name>A0ABR2ZIY3_9AGAR</name>
<protein>
    <recommendedName>
        <fullName evidence="2">DUF6699 domain-containing protein</fullName>
    </recommendedName>
</protein>
<feature type="compositionally biased region" description="Low complexity" evidence="1">
    <location>
        <begin position="23"/>
        <end position="39"/>
    </location>
</feature>
<proteinExistence type="predicted"/>
<dbReference type="EMBL" id="JBBXMP010000156">
    <property type="protein sequence ID" value="KAL0060924.1"/>
    <property type="molecule type" value="Genomic_DNA"/>
</dbReference>
<gene>
    <name evidence="3" type="ORF">AAF712_012259</name>
</gene>
<sequence length="225" mass="25608">MPGTPLKRVRFAREKIEYPIPPNSSRSRASSSLPSSDGPRTPPSYHGALPSFAPHSYHQPPKPAVQPVRAHNLIGYSHQPALNFDVTLPISTLTSRYQSLSSLLLAEPAVTPALSSLVLTTHHLPWSITIFPSNGYYVTVRDMLDAIYHALRKNVSQHEYQSCRDKLRVNEAYQRRYSRIRDYHASRQEKASGVKRVDFLCGKTRFMGISPTSRRDVWELRLDYH</sequence>
<accession>A0ABR2ZIY3</accession>
<keyword evidence="4" id="KW-1185">Reference proteome</keyword>
<evidence type="ECO:0000256" key="1">
    <source>
        <dbReference type="SAM" id="MobiDB-lite"/>
    </source>
</evidence>
<reference evidence="3 4" key="1">
    <citation type="submission" date="2024-05" db="EMBL/GenBank/DDBJ databases">
        <title>A draft genome resource for the thread blight pathogen Marasmius tenuissimus strain MS-2.</title>
        <authorList>
            <person name="Yulfo-Soto G.E."/>
            <person name="Baruah I.K."/>
            <person name="Amoako-Attah I."/>
            <person name="Bukari Y."/>
            <person name="Meinhardt L.W."/>
            <person name="Bailey B.A."/>
            <person name="Cohen S.P."/>
        </authorList>
    </citation>
    <scope>NUCLEOTIDE SEQUENCE [LARGE SCALE GENOMIC DNA]</scope>
    <source>
        <strain evidence="3 4">MS-2</strain>
    </source>
</reference>
<dbReference type="InterPro" id="IPR046522">
    <property type="entry name" value="DUF6699"/>
</dbReference>
<evidence type="ECO:0000259" key="2">
    <source>
        <dbReference type="Pfam" id="PF20415"/>
    </source>
</evidence>
<dbReference type="Proteomes" id="UP001437256">
    <property type="component" value="Unassembled WGS sequence"/>
</dbReference>
<evidence type="ECO:0000313" key="3">
    <source>
        <dbReference type="EMBL" id="KAL0060924.1"/>
    </source>
</evidence>
<comment type="caution">
    <text evidence="3">The sequence shown here is derived from an EMBL/GenBank/DDBJ whole genome shotgun (WGS) entry which is preliminary data.</text>
</comment>
<dbReference type="Pfam" id="PF20415">
    <property type="entry name" value="DUF6699"/>
    <property type="match status" value="1"/>
</dbReference>
<feature type="domain" description="DUF6699" evidence="2">
    <location>
        <begin position="82"/>
        <end position="213"/>
    </location>
</feature>
<organism evidence="3 4">
    <name type="scientific">Marasmius tenuissimus</name>
    <dbReference type="NCBI Taxonomy" id="585030"/>
    <lineage>
        <taxon>Eukaryota</taxon>
        <taxon>Fungi</taxon>
        <taxon>Dikarya</taxon>
        <taxon>Basidiomycota</taxon>
        <taxon>Agaricomycotina</taxon>
        <taxon>Agaricomycetes</taxon>
        <taxon>Agaricomycetidae</taxon>
        <taxon>Agaricales</taxon>
        <taxon>Marasmiineae</taxon>
        <taxon>Marasmiaceae</taxon>
        <taxon>Marasmius</taxon>
    </lineage>
</organism>